<evidence type="ECO:0000256" key="1">
    <source>
        <dbReference type="SAM" id="Phobius"/>
    </source>
</evidence>
<keyword evidence="2" id="KW-0732">Signal</keyword>
<dbReference type="OrthoDB" id="3233375at2759"/>
<reference evidence="3 4" key="1">
    <citation type="submission" date="2014-04" db="EMBL/GenBank/DDBJ databases">
        <authorList>
            <consortium name="DOE Joint Genome Institute"/>
            <person name="Kuo A."/>
            <person name="Tarkka M."/>
            <person name="Buscot F."/>
            <person name="Kohler A."/>
            <person name="Nagy L.G."/>
            <person name="Floudas D."/>
            <person name="Copeland A."/>
            <person name="Barry K.W."/>
            <person name="Cichocki N."/>
            <person name="Veneault-Fourrey C."/>
            <person name="LaButti K."/>
            <person name="Lindquist E.A."/>
            <person name="Lipzen A."/>
            <person name="Lundell T."/>
            <person name="Morin E."/>
            <person name="Murat C."/>
            <person name="Sun H."/>
            <person name="Tunlid A."/>
            <person name="Henrissat B."/>
            <person name="Grigoriev I.V."/>
            <person name="Hibbett D.S."/>
            <person name="Martin F."/>
            <person name="Nordberg H.P."/>
            <person name="Cantor M.N."/>
            <person name="Hua S.X."/>
        </authorList>
    </citation>
    <scope>NUCLEOTIDE SEQUENCE [LARGE SCALE GENOMIC DNA]</scope>
    <source>
        <strain evidence="3 4">F 1598</strain>
    </source>
</reference>
<feature type="signal peptide" evidence="2">
    <location>
        <begin position="1"/>
        <end position="21"/>
    </location>
</feature>
<name>A0A0C3BAX4_PILCF</name>
<gene>
    <name evidence="3" type="ORF">PILCRDRAFT_819690</name>
</gene>
<reference evidence="4" key="2">
    <citation type="submission" date="2015-01" db="EMBL/GenBank/DDBJ databases">
        <title>Evolutionary Origins and Diversification of the Mycorrhizal Mutualists.</title>
        <authorList>
            <consortium name="DOE Joint Genome Institute"/>
            <consortium name="Mycorrhizal Genomics Consortium"/>
            <person name="Kohler A."/>
            <person name="Kuo A."/>
            <person name="Nagy L.G."/>
            <person name="Floudas D."/>
            <person name="Copeland A."/>
            <person name="Barry K.W."/>
            <person name="Cichocki N."/>
            <person name="Veneault-Fourrey C."/>
            <person name="LaButti K."/>
            <person name="Lindquist E.A."/>
            <person name="Lipzen A."/>
            <person name="Lundell T."/>
            <person name="Morin E."/>
            <person name="Murat C."/>
            <person name="Riley R."/>
            <person name="Ohm R."/>
            <person name="Sun H."/>
            <person name="Tunlid A."/>
            <person name="Henrissat B."/>
            <person name="Grigoriev I.V."/>
            <person name="Hibbett D.S."/>
            <person name="Martin F."/>
        </authorList>
    </citation>
    <scope>NUCLEOTIDE SEQUENCE [LARGE SCALE GENOMIC DNA]</scope>
    <source>
        <strain evidence="4">F 1598</strain>
    </source>
</reference>
<proteinExistence type="predicted"/>
<organism evidence="3 4">
    <name type="scientific">Piloderma croceum (strain F 1598)</name>
    <dbReference type="NCBI Taxonomy" id="765440"/>
    <lineage>
        <taxon>Eukaryota</taxon>
        <taxon>Fungi</taxon>
        <taxon>Dikarya</taxon>
        <taxon>Basidiomycota</taxon>
        <taxon>Agaricomycotina</taxon>
        <taxon>Agaricomycetes</taxon>
        <taxon>Agaricomycetidae</taxon>
        <taxon>Atheliales</taxon>
        <taxon>Atheliaceae</taxon>
        <taxon>Piloderma</taxon>
    </lineage>
</organism>
<keyword evidence="4" id="KW-1185">Reference proteome</keyword>
<dbReference type="Proteomes" id="UP000054166">
    <property type="component" value="Unassembled WGS sequence"/>
</dbReference>
<feature type="transmembrane region" description="Helical" evidence="1">
    <location>
        <begin position="172"/>
        <end position="194"/>
    </location>
</feature>
<keyword evidence="1" id="KW-1133">Transmembrane helix</keyword>
<feature type="chain" id="PRO_5002161482" description="Protein BIG1" evidence="2">
    <location>
        <begin position="22"/>
        <end position="243"/>
    </location>
</feature>
<keyword evidence="1" id="KW-0812">Transmembrane</keyword>
<dbReference type="AlphaFoldDB" id="A0A0C3BAX4"/>
<keyword evidence="1" id="KW-0472">Membrane</keyword>
<evidence type="ECO:0008006" key="5">
    <source>
        <dbReference type="Google" id="ProtNLM"/>
    </source>
</evidence>
<dbReference type="HOGENOM" id="CLU_082771_0_0_1"/>
<accession>A0A0C3BAX4</accession>
<evidence type="ECO:0000313" key="4">
    <source>
        <dbReference type="Proteomes" id="UP000054166"/>
    </source>
</evidence>
<sequence>MKLPILPLLVAGAGIAQHVSASPIRVIVTEVSSNMRLGHAMANAKDNNPHVAHLTTTVTQVEDAGRPRKSHRPHHLCGGAIRAKAIAISNAFRQALGFPIIEAHPPSTPEGKEIHGGLIRIMPFTGTPLDAHGEMQLKPEHGHRHQFKHGHGSFLRRIHHALMALGPWEGRAVAFVIGCGLGVLMRMVWVMAIVTYRMIRGQRDEDIEYTEIVFEHDAENLVVSPPQYSDEKVEVVDNKPATV</sequence>
<evidence type="ECO:0000313" key="3">
    <source>
        <dbReference type="EMBL" id="KIM83448.1"/>
    </source>
</evidence>
<protein>
    <recommendedName>
        <fullName evidence="5">Protein BIG1</fullName>
    </recommendedName>
</protein>
<dbReference type="InParanoid" id="A0A0C3BAX4"/>
<dbReference type="EMBL" id="KN832991">
    <property type="protein sequence ID" value="KIM83448.1"/>
    <property type="molecule type" value="Genomic_DNA"/>
</dbReference>
<evidence type="ECO:0000256" key="2">
    <source>
        <dbReference type="SAM" id="SignalP"/>
    </source>
</evidence>